<protein>
    <recommendedName>
        <fullName evidence="1">diguanylate cyclase</fullName>
        <ecNumber evidence="1">2.7.7.65</ecNumber>
    </recommendedName>
</protein>
<evidence type="ECO:0000313" key="6">
    <source>
        <dbReference type="Proteomes" id="UP001595683"/>
    </source>
</evidence>
<dbReference type="PROSITE" id="PS50887">
    <property type="entry name" value="GGDEF"/>
    <property type="match status" value="1"/>
</dbReference>
<accession>A0ABV7V7G3</accession>
<dbReference type="CDD" id="cd01949">
    <property type="entry name" value="GGDEF"/>
    <property type="match status" value="1"/>
</dbReference>
<feature type="domain" description="GGDEF" evidence="4">
    <location>
        <begin position="248"/>
        <end position="382"/>
    </location>
</feature>
<keyword evidence="3" id="KW-0472">Membrane</keyword>
<dbReference type="InterPro" id="IPR050469">
    <property type="entry name" value="Diguanylate_Cyclase"/>
</dbReference>
<comment type="caution">
    <text evidence="5">The sequence shown here is derived from an EMBL/GenBank/DDBJ whole genome shotgun (WGS) entry which is preliminary data.</text>
</comment>
<proteinExistence type="predicted"/>
<feature type="transmembrane region" description="Helical" evidence="3">
    <location>
        <begin position="151"/>
        <end position="170"/>
    </location>
</feature>
<evidence type="ECO:0000259" key="4">
    <source>
        <dbReference type="PROSITE" id="PS50887"/>
    </source>
</evidence>
<dbReference type="SUPFAM" id="SSF55073">
    <property type="entry name" value="Nucleotide cyclase"/>
    <property type="match status" value="1"/>
</dbReference>
<evidence type="ECO:0000256" key="1">
    <source>
        <dbReference type="ARBA" id="ARBA00012528"/>
    </source>
</evidence>
<gene>
    <name evidence="5" type="ORF">ACFOOT_16775</name>
</gene>
<dbReference type="GO" id="GO:0052621">
    <property type="term" value="F:diguanylate cyclase activity"/>
    <property type="evidence" value="ECO:0007669"/>
    <property type="project" value="UniProtKB-EC"/>
</dbReference>
<keyword evidence="5" id="KW-0548">Nucleotidyltransferase</keyword>
<evidence type="ECO:0000256" key="3">
    <source>
        <dbReference type="SAM" id="Phobius"/>
    </source>
</evidence>
<dbReference type="EMBL" id="JBHRYE010000032">
    <property type="protein sequence ID" value="MFC3673075.1"/>
    <property type="molecule type" value="Genomic_DNA"/>
</dbReference>
<dbReference type="EC" id="2.7.7.65" evidence="1"/>
<dbReference type="RefSeq" id="WP_191326096.1">
    <property type="nucleotide sequence ID" value="NZ_BMZP01000029.1"/>
</dbReference>
<feature type="transmembrane region" description="Helical" evidence="3">
    <location>
        <begin position="92"/>
        <end position="112"/>
    </location>
</feature>
<dbReference type="SMART" id="SM00267">
    <property type="entry name" value="GGDEF"/>
    <property type="match status" value="1"/>
</dbReference>
<reference evidence="6" key="1">
    <citation type="journal article" date="2019" name="Int. J. Syst. Evol. Microbiol.">
        <title>The Global Catalogue of Microorganisms (GCM) 10K type strain sequencing project: providing services to taxonomists for standard genome sequencing and annotation.</title>
        <authorList>
            <consortium name="The Broad Institute Genomics Platform"/>
            <consortium name="The Broad Institute Genome Sequencing Center for Infectious Disease"/>
            <person name="Wu L."/>
            <person name="Ma J."/>
        </authorList>
    </citation>
    <scope>NUCLEOTIDE SEQUENCE [LARGE SCALE GENOMIC DNA]</scope>
    <source>
        <strain evidence="6">KCTC 42224</strain>
    </source>
</reference>
<comment type="catalytic activity">
    <reaction evidence="2">
        <text>2 GTP = 3',3'-c-di-GMP + 2 diphosphate</text>
        <dbReference type="Rhea" id="RHEA:24898"/>
        <dbReference type="ChEBI" id="CHEBI:33019"/>
        <dbReference type="ChEBI" id="CHEBI:37565"/>
        <dbReference type="ChEBI" id="CHEBI:58805"/>
        <dbReference type="EC" id="2.7.7.65"/>
    </reaction>
</comment>
<dbReference type="PANTHER" id="PTHR45138">
    <property type="entry name" value="REGULATORY COMPONENTS OF SENSORY TRANSDUCTION SYSTEM"/>
    <property type="match status" value="1"/>
</dbReference>
<evidence type="ECO:0000256" key="2">
    <source>
        <dbReference type="ARBA" id="ARBA00034247"/>
    </source>
</evidence>
<feature type="transmembrane region" description="Helical" evidence="3">
    <location>
        <begin position="190"/>
        <end position="209"/>
    </location>
</feature>
<dbReference type="NCBIfam" id="TIGR00254">
    <property type="entry name" value="GGDEF"/>
    <property type="match status" value="1"/>
</dbReference>
<dbReference type="InterPro" id="IPR043128">
    <property type="entry name" value="Rev_trsase/Diguanyl_cyclase"/>
</dbReference>
<organism evidence="5 6">
    <name type="scientific">Novosphingobium pokkalii</name>
    <dbReference type="NCBI Taxonomy" id="1770194"/>
    <lineage>
        <taxon>Bacteria</taxon>
        <taxon>Pseudomonadati</taxon>
        <taxon>Pseudomonadota</taxon>
        <taxon>Alphaproteobacteria</taxon>
        <taxon>Sphingomonadales</taxon>
        <taxon>Sphingomonadaceae</taxon>
        <taxon>Novosphingobium</taxon>
    </lineage>
</organism>
<name>A0ABV7V7G3_9SPHN</name>
<dbReference type="Gene3D" id="3.30.70.270">
    <property type="match status" value="1"/>
</dbReference>
<keyword evidence="5" id="KW-0808">Transferase</keyword>
<dbReference type="InterPro" id="IPR000160">
    <property type="entry name" value="GGDEF_dom"/>
</dbReference>
<dbReference type="InterPro" id="IPR029787">
    <property type="entry name" value="Nucleotide_cyclase"/>
</dbReference>
<feature type="transmembrane region" description="Helical" evidence="3">
    <location>
        <begin position="6"/>
        <end position="24"/>
    </location>
</feature>
<dbReference type="PANTHER" id="PTHR45138:SF9">
    <property type="entry name" value="DIGUANYLATE CYCLASE DGCM-RELATED"/>
    <property type="match status" value="1"/>
</dbReference>
<keyword evidence="3" id="KW-1133">Transmembrane helix</keyword>
<keyword evidence="3" id="KW-0812">Transmembrane</keyword>
<feature type="transmembrane region" description="Helical" evidence="3">
    <location>
        <begin position="62"/>
        <end position="80"/>
    </location>
</feature>
<sequence length="396" mass="41787">MTNALFTIYLFIVVTLVASAGMTVWERKAQCARRRFLGICAAGYVALAVGCIIATARSHMPGVSGAALGNLIILGGYMIVLEAVAGLGGRRYRALSAAVLAGMAALWAWGGVPWATWTWLYASSVPIALVCLITAWEAWRSPPLRALRSRNVLIVITGFHGILYAGRALILPVLVARWGQDALDLSSSVTLYAGVLYSVVLPMVMLALVREEGAARLTHLATTDHLTELGNRRWFFSQGAEMIAGAQGDLALLAFDIDHFKSINDRFGHATGDKVLKSFARVLREVVGPDALLARIGGEEFAIMLPGRDGAAARRIGQAVLDGFADSAVVSRTGVAVSATVSGGLAELETAARDVASLLGLADRALYCAKTLGRNRLEPALPSLAATSAIAEMAAA</sequence>
<feature type="transmembrane region" description="Helical" evidence="3">
    <location>
        <begin position="118"/>
        <end position="139"/>
    </location>
</feature>
<evidence type="ECO:0000313" key="5">
    <source>
        <dbReference type="EMBL" id="MFC3673075.1"/>
    </source>
</evidence>
<dbReference type="Pfam" id="PF00990">
    <property type="entry name" value="GGDEF"/>
    <property type="match status" value="1"/>
</dbReference>
<dbReference type="Proteomes" id="UP001595683">
    <property type="component" value="Unassembled WGS sequence"/>
</dbReference>
<keyword evidence="6" id="KW-1185">Reference proteome</keyword>
<feature type="transmembrane region" description="Helical" evidence="3">
    <location>
        <begin position="36"/>
        <end position="56"/>
    </location>
</feature>